<dbReference type="AlphaFoldDB" id="A0A0P1FAC9"/>
<dbReference type="Gene3D" id="3.40.50.12580">
    <property type="match status" value="1"/>
</dbReference>
<dbReference type="STRING" id="53501.SAMN04488043_10244"/>
<protein>
    <recommendedName>
        <fullName evidence="3">Capsule polysaccharide biosynthesis protein</fullName>
    </recommendedName>
</protein>
<sequence length="305" mass="35597">MSSEKHLDFYLEPDLLRSAQAGQHNFIGKIVEVAEQAGFTTGFHGNSLQDRSAIRDRPGFSMLHMDEPEGPRSLTFRRVYHYPFWQIEPTTKRWDWRVAQKRFNAKKVDPKEAHRFYTFWRKRLFVKAAENPTQEGFVYVPLQGRLTERRSFQTCSPLEMLVSTLQHDPSRRIIATLHPNESYSASEMSKLNTLTTRFPRLTVQKADMVDMLGRCDYVVTQNSSAAFNGYFFGKPCVLFARVDFHHIAADVYTEGLDRAFATVQGELPDFERYVWWFWQEMSINAGRPEAKNKIRQALRRNGWAL</sequence>
<gene>
    <name evidence="1" type="ORF">TG4357_01631</name>
</gene>
<name>A0A0P1FAC9_THAGE</name>
<dbReference type="RefSeq" id="WP_058262345.1">
    <property type="nucleotide sequence ID" value="NZ_CP051181.1"/>
</dbReference>
<evidence type="ECO:0000313" key="1">
    <source>
        <dbReference type="EMBL" id="CUH65014.1"/>
    </source>
</evidence>
<evidence type="ECO:0000313" key="2">
    <source>
        <dbReference type="Proteomes" id="UP000051587"/>
    </source>
</evidence>
<evidence type="ECO:0008006" key="3">
    <source>
        <dbReference type="Google" id="ProtNLM"/>
    </source>
</evidence>
<proteinExistence type="predicted"/>
<dbReference type="OrthoDB" id="6713140at2"/>
<reference evidence="1 2" key="1">
    <citation type="submission" date="2015-09" db="EMBL/GenBank/DDBJ databases">
        <authorList>
            <consortium name="Swine Surveillance"/>
        </authorList>
    </citation>
    <scope>NUCLEOTIDE SEQUENCE [LARGE SCALE GENOMIC DNA]</scope>
    <source>
        <strain evidence="1 2">CECT 4357</strain>
    </source>
</reference>
<accession>A0A0P1FAC9</accession>
<dbReference type="InterPro" id="IPR043148">
    <property type="entry name" value="TagF_C"/>
</dbReference>
<keyword evidence="2" id="KW-1185">Reference proteome</keyword>
<dbReference type="EMBL" id="CYSA01000015">
    <property type="protein sequence ID" value="CUH65014.1"/>
    <property type="molecule type" value="Genomic_DNA"/>
</dbReference>
<dbReference type="Proteomes" id="UP000051587">
    <property type="component" value="Unassembled WGS sequence"/>
</dbReference>
<dbReference type="SUPFAM" id="SSF53756">
    <property type="entry name" value="UDP-Glycosyltransferase/glycogen phosphorylase"/>
    <property type="match status" value="1"/>
</dbReference>
<organism evidence="1 2">
    <name type="scientific">Thalassovita gelatinovora</name>
    <name type="common">Thalassobius gelatinovorus</name>
    <dbReference type="NCBI Taxonomy" id="53501"/>
    <lineage>
        <taxon>Bacteria</taxon>
        <taxon>Pseudomonadati</taxon>
        <taxon>Pseudomonadota</taxon>
        <taxon>Alphaproteobacteria</taxon>
        <taxon>Rhodobacterales</taxon>
        <taxon>Roseobacteraceae</taxon>
        <taxon>Thalassovita</taxon>
    </lineage>
</organism>